<name>A0A1H7ZB65_STRJI</name>
<dbReference type="PROSITE" id="PS50271">
    <property type="entry name" value="ZF_UBP"/>
    <property type="match status" value="1"/>
</dbReference>
<dbReference type="SUPFAM" id="SSF57850">
    <property type="entry name" value="RING/U-box"/>
    <property type="match status" value="1"/>
</dbReference>
<sequence length="112" mass="11918">MDDRSGQWRVTQPAGAATERTCSHVDAALVAAAAGAGCGACLASGSTWVHLLACTACGTVGCDDSSPRRHAFEHFTRTGHPIARTLKSGETWAWCYVDDVFLEPVRATPKER</sequence>
<dbReference type="eggNOG" id="COG5207">
    <property type="taxonomic scope" value="Bacteria"/>
</dbReference>
<organism evidence="2 3">
    <name type="scientific">Streptacidiphilus jiangxiensis</name>
    <dbReference type="NCBI Taxonomy" id="235985"/>
    <lineage>
        <taxon>Bacteria</taxon>
        <taxon>Bacillati</taxon>
        <taxon>Actinomycetota</taxon>
        <taxon>Actinomycetes</taxon>
        <taxon>Kitasatosporales</taxon>
        <taxon>Streptomycetaceae</taxon>
        <taxon>Streptacidiphilus</taxon>
    </lineage>
</organism>
<reference evidence="3" key="1">
    <citation type="submission" date="2016-10" db="EMBL/GenBank/DDBJ databases">
        <authorList>
            <person name="Varghese N."/>
        </authorList>
    </citation>
    <scope>NUCLEOTIDE SEQUENCE [LARGE SCALE GENOMIC DNA]</scope>
    <source>
        <strain evidence="3">DSM 45096 / BCRC 16803 / CGMCC 4.1857 / CIP 109030 / JCM 12277 / KCTC 19219 / NBRC 100920 / 33214</strain>
    </source>
</reference>
<dbReference type="Gene3D" id="3.30.40.10">
    <property type="entry name" value="Zinc/RING finger domain, C3HC4 (zinc finger)"/>
    <property type="match status" value="1"/>
</dbReference>
<dbReference type="InterPro" id="IPR001607">
    <property type="entry name" value="Znf_UBP"/>
</dbReference>
<dbReference type="RefSeq" id="WP_082014754.1">
    <property type="nucleotide sequence ID" value="NZ_BBPN01000003.1"/>
</dbReference>
<dbReference type="EMBL" id="FOAZ01000034">
    <property type="protein sequence ID" value="SEM55566.1"/>
    <property type="molecule type" value="Genomic_DNA"/>
</dbReference>
<keyword evidence="3" id="KW-1185">Reference proteome</keyword>
<dbReference type="Pfam" id="PF02148">
    <property type="entry name" value="zf-UBP"/>
    <property type="match status" value="1"/>
</dbReference>
<protein>
    <submittedName>
        <fullName evidence="2">Monovalent cation:H+ antiporter, CPA1 family</fullName>
    </submittedName>
</protein>
<proteinExistence type="predicted"/>
<dbReference type="AlphaFoldDB" id="A0A1H7ZB65"/>
<gene>
    <name evidence="2" type="ORF">SAMN05414137_1343</name>
</gene>
<evidence type="ECO:0000313" key="3">
    <source>
        <dbReference type="Proteomes" id="UP000183015"/>
    </source>
</evidence>
<dbReference type="OrthoDB" id="120315at2"/>
<dbReference type="GO" id="GO:0008270">
    <property type="term" value="F:zinc ion binding"/>
    <property type="evidence" value="ECO:0007669"/>
    <property type="project" value="InterPro"/>
</dbReference>
<feature type="domain" description="UBP-type" evidence="1">
    <location>
        <begin position="20"/>
        <end position="112"/>
    </location>
</feature>
<dbReference type="STRING" id="235985.SAMN05414137_1343"/>
<dbReference type="InterPro" id="IPR013083">
    <property type="entry name" value="Znf_RING/FYVE/PHD"/>
</dbReference>
<evidence type="ECO:0000259" key="1">
    <source>
        <dbReference type="PROSITE" id="PS50271"/>
    </source>
</evidence>
<accession>A0A1H7ZB65</accession>
<dbReference type="Proteomes" id="UP000183015">
    <property type="component" value="Unassembled WGS sequence"/>
</dbReference>
<evidence type="ECO:0000313" key="2">
    <source>
        <dbReference type="EMBL" id="SEM55566.1"/>
    </source>
</evidence>